<keyword evidence="2" id="KW-0479">Metal-binding</keyword>
<keyword evidence="6" id="KW-1185">Reference proteome</keyword>
<evidence type="ECO:0000313" key="6">
    <source>
        <dbReference type="Proteomes" id="UP001230426"/>
    </source>
</evidence>
<gene>
    <name evidence="5" type="ORF">J2S55_004151</name>
</gene>
<reference evidence="5 6" key="1">
    <citation type="submission" date="2023-07" db="EMBL/GenBank/DDBJ databases">
        <title>Sequencing the genomes of 1000 actinobacteria strains.</title>
        <authorList>
            <person name="Klenk H.-P."/>
        </authorList>
    </citation>
    <scope>NUCLEOTIDE SEQUENCE [LARGE SCALE GENOMIC DNA]</scope>
    <source>
        <strain evidence="5 6">DSM 44109</strain>
    </source>
</reference>
<sequence length="333" mass="37879">MASIKTDDLSTALRERSIRPSTRQLLISRIEGSSQERDLSEPPNCGGHGRIRHFRIETPAPWPANPLPLLPASRRLGVSPATASNAQVFQNAACNWRCWYCFVPFNLLSANESRASWLTADELVNMYLAEPERPLVIDCSGGQPDLIPEWIPWMMDALAKRGLQDEVYLWSDDNLSNDYFWRYLTLQQRAEVADYRLYGRVCCFKGFDADSFTFNTKAEPDLYDRQFELFGRLLALGIDLYAYATFTASHDRGLAQAMTTFVDRLQQIHPNLPLRLVPLRIEAFGVVQPRVGEIQQRALAIQEAAVLIWNEQLRSRFSAKERAIPMPDVAIQG</sequence>
<dbReference type="EMBL" id="JAUSRB010000002">
    <property type="protein sequence ID" value="MDP9864885.1"/>
    <property type="molecule type" value="Genomic_DNA"/>
</dbReference>
<dbReference type="Gene3D" id="3.20.20.70">
    <property type="entry name" value="Aldolase class I"/>
    <property type="match status" value="1"/>
</dbReference>
<evidence type="ECO:0000256" key="3">
    <source>
        <dbReference type="ARBA" id="ARBA00023004"/>
    </source>
</evidence>
<evidence type="ECO:0000313" key="5">
    <source>
        <dbReference type="EMBL" id="MDP9864885.1"/>
    </source>
</evidence>
<name>A0ABT9R6L6_9ACTN</name>
<proteinExistence type="predicted"/>
<dbReference type="Proteomes" id="UP001230426">
    <property type="component" value="Unassembled WGS sequence"/>
</dbReference>
<evidence type="ECO:0000256" key="4">
    <source>
        <dbReference type="ARBA" id="ARBA00023014"/>
    </source>
</evidence>
<organism evidence="5 6">
    <name type="scientific">Streptosporangium brasiliense</name>
    <dbReference type="NCBI Taxonomy" id="47480"/>
    <lineage>
        <taxon>Bacteria</taxon>
        <taxon>Bacillati</taxon>
        <taxon>Actinomycetota</taxon>
        <taxon>Actinomycetes</taxon>
        <taxon>Streptosporangiales</taxon>
        <taxon>Streptosporangiaceae</taxon>
        <taxon>Streptosporangium</taxon>
    </lineage>
</organism>
<evidence type="ECO:0000256" key="2">
    <source>
        <dbReference type="ARBA" id="ARBA00022723"/>
    </source>
</evidence>
<keyword evidence="3" id="KW-0408">Iron</keyword>
<evidence type="ECO:0000256" key="1">
    <source>
        <dbReference type="ARBA" id="ARBA00022691"/>
    </source>
</evidence>
<comment type="caution">
    <text evidence="5">The sequence shown here is derived from an EMBL/GenBank/DDBJ whole genome shotgun (WGS) entry which is preliminary data.</text>
</comment>
<dbReference type="InterPro" id="IPR007197">
    <property type="entry name" value="rSAM"/>
</dbReference>
<accession>A0ABT9R6L6</accession>
<dbReference type="SUPFAM" id="SSF102114">
    <property type="entry name" value="Radical SAM enzymes"/>
    <property type="match status" value="1"/>
</dbReference>
<dbReference type="InterPro" id="IPR013785">
    <property type="entry name" value="Aldolase_TIM"/>
</dbReference>
<dbReference type="RefSeq" id="WP_306863456.1">
    <property type="nucleotide sequence ID" value="NZ_JAUSRB010000002.1"/>
</dbReference>
<dbReference type="SFLD" id="SFLDS00029">
    <property type="entry name" value="Radical_SAM"/>
    <property type="match status" value="1"/>
</dbReference>
<protein>
    <submittedName>
        <fullName evidence="5">Fe-S cluster-containing radical SAM superfamily protein</fullName>
    </submittedName>
</protein>
<keyword evidence="4" id="KW-0411">Iron-sulfur</keyword>
<dbReference type="InterPro" id="IPR058240">
    <property type="entry name" value="rSAM_sf"/>
</dbReference>
<keyword evidence="1" id="KW-0949">S-adenosyl-L-methionine</keyword>